<dbReference type="Pfam" id="PF06294">
    <property type="entry name" value="CH_2"/>
    <property type="match status" value="1"/>
</dbReference>
<reference evidence="9" key="1">
    <citation type="submission" date="2022-11" db="EMBL/GenBank/DDBJ databases">
        <authorList>
            <person name="Morgan W.R."/>
            <person name="Tartar A."/>
        </authorList>
    </citation>
    <scope>NUCLEOTIDE SEQUENCE</scope>
    <source>
        <strain evidence="9">ARSEF 373</strain>
    </source>
</reference>
<dbReference type="SMART" id="SM00220">
    <property type="entry name" value="S_TKc"/>
    <property type="match status" value="1"/>
</dbReference>
<dbReference type="InterPro" id="IPR001715">
    <property type="entry name" value="CH_dom"/>
</dbReference>
<evidence type="ECO:0000313" key="9">
    <source>
        <dbReference type="EMBL" id="DBA03207.1"/>
    </source>
</evidence>
<dbReference type="InterPro" id="IPR036872">
    <property type="entry name" value="CH_dom_sf"/>
</dbReference>
<feature type="compositionally biased region" description="Basic and acidic residues" evidence="6">
    <location>
        <begin position="159"/>
        <end position="170"/>
    </location>
</feature>
<feature type="region of interest" description="Disordered" evidence="6">
    <location>
        <begin position="1"/>
        <end position="80"/>
    </location>
</feature>
<keyword evidence="10" id="KW-1185">Reference proteome</keyword>
<name>A0AAV2ZCX2_9STRA</name>
<evidence type="ECO:0000256" key="5">
    <source>
        <dbReference type="ARBA" id="ARBA00022840"/>
    </source>
</evidence>
<dbReference type="InterPro" id="IPR027417">
    <property type="entry name" value="P-loop_NTPase"/>
</dbReference>
<feature type="region of interest" description="Disordered" evidence="6">
    <location>
        <begin position="132"/>
        <end position="192"/>
    </location>
</feature>
<dbReference type="SUPFAM" id="SSF56112">
    <property type="entry name" value="Protein kinase-like (PK-like)"/>
    <property type="match status" value="1"/>
</dbReference>
<evidence type="ECO:0000256" key="3">
    <source>
        <dbReference type="ARBA" id="ARBA00022741"/>
    </source>
</evidence>
<dbReference type="Gene3D" id="1.10.510.10">
    <property type="entry name" value="Transferase(Phosphotransferase) domain 1"/>
    <property type="match status" value="1"/>
</dbReference>
<dbReference type="CDD" id="cd14133">
    <property type="entry name" value="PKc_DYRK_like"/>
    <property type="match status" value="1"/>
</dbReference>
<dbReference type="Gene3D" id="3.30.200.20">
    <property type="entry name" value="Phosphorylase Kinase, domain 1"/>
    <property type="match status" value="1"/>
</dbReference>
<dbReference type="InterPro" id="IPR011009">
    <property type="entry name" value="Kinase-like_dom_sf"/>
</dbReference>
<evidence type="ECO:0000256" key="6">
    <source>
        <dbReference type="SAM" id="MobiDB-lite"/>
    </source>
</evidence>
<feature type="compositionally biased region" description="Acidic residues" evidence="6">
    <location>
        <begin position="171"/>
        <end position="192"/>
    </location>
</feature>
<feature type="region of interest" description="Disordered" evidence="6">
    <location>
        <begin position="995"/>
        <end position="1015"/>
    </location>
</feature>
<accession>A0AAV2ZCX2</accession>
<gene>
    <name evidence="9" type="ORF">N0F65_003927</name>
</gene>
<evidence type="ECO:0000256" key="2">
    <source>
        <dbReference type="ARBA" id="ARBA00022679"/>
    </source>
</evidence>
<dbReference type="PANTHER" id="PTHR24058:SF124">
    <property type="entry name" value="PROTEIN KINASE SUPERFAMILY PROTEIN"/>
    <property type="match status" value="1"/>
</dbReference>
<dbReference type="PROSITE" id="PS00108">
    <property type="entry name" value="PROTEIN_KINASE_ST"/>
    <property type="match status" value="1"/>
</dbReference>
<keyword evidence="4" id="KW-0418">Kinase</keyword>
<dbReference type="EMBL" id="DAKRPA010000022">
    <property type="protein sequence ID" value="DBA03207.1"/>
    <property type="molecule type" value="Genomic_DNA"/>
</dbReference>
<feature type="compositionally biased region" description="Basic and acidic residues" evidence="6">
    <location>
        <begin position="995"/>
        <end position="1007"/>
    </location>
</feature>
<organism evidence="9 10">
    <name type="scientific">Lagenidium giganteum</name>
    <dbReference type="NCBI Taxonomy" id="4803"/>
    <lineage>
        <taxon>Eukaryota</taxon>
        <taxon>Sar</taxon>
        <taxon>Stramenopiles</taxon>
        <taxon>Oomycota</taxon>
        <taxon>Peronosporomycetes</taxon>
        <taxon>Pythiales</taxon>
        <taxon>Pythiaceae</taxon>
    </lineage>
</organism>
<feature type="domain" description="Protein kinase" evidence="7">
    <location>
        <begin position="423"/>
        <end position="724"/>
    </location>
</feature>
<dbReference type="InterPro" id="IPR008271">
    <property type="entry name" value="Ser/Thr_kinase_AS"/>
</dbReference>
<evidence type="ECO:0000313" key="10">
    <source>
        <dbReference type="Proteomes" id="UP001146120"/>
    </source>
</evidence>
<dbReference type="GO" id="GO:0005524">
    <property type="term" value="F:ATP binding"/>
    <property type="evidence" value="ECO:0007669"/>
    <property type="project" value="UniProtKB-KW"/>
</dbReference>
<feature type="compositionally biased region" description="Polar residues" evidence="6">
    <location>
        <begin position="26"/>
        <end position="42"/>
    </location>
</feature>
<dbReference type="InterPro" id="IPR000719">
    <property type="entry name" value="Prot_kinase_dom"/>
</dbReference>
<dbReference type="GO" id="GO:0004674">
    <property type="term" value="F:protein serine/threonine kinase activity"/>
    <property type="evidence" value="ECO:0007669"/>
    <property type="project" value="UniProtKB-KW"/>
</dbReference>
<dbReference type="PROSITE" id="PS50021">
    <property type="entry name" value="CH"/>
    <property type="match status" value="1"/>
</dbReference>
<dbReference type="Gene3D" id="1.10.418.10">
    <property type="entry name" value="Calponin-like domain"/>
    <property type="match status" value="1"/>
</dbReference>
<feature type="compositionally biased region" description="Basic and acidic residues" evidence="6">
    <location>
        <begin position="59"/>
        <end position="80"/>
    </location>
</feature>
<dbReference type="InterPro" id="IPR050494">
    <property type="entry name" value="Ser_Thr_dual-spec_kinase"/>
</dbReference>
<feature type="compositionally biased region" description="Basic and acidic residues" evidence="6">
    <location>
        <begin position="338"/>
        <end position="355"/>
    </location>
</feature>
<dbReference type="PROSITE" id="PS50011">
    <property type="entry name" value="PROTEIN_KINASE_DOM"/>
    <property type="match status" value="1"/>
</dbReference>
<sequence>MPPGGDRDEHSPVFPGGGIARARLARSQSHQPYAMEESSNAFFFQHTMGSHARQTSVPHEPESPARSPARSDHDQRKERERTELVQMILESIANVPVAVERIHTNEKLRLALHQEIGGTDLLQRFFDQGVRGSDGTFQGSPTRMAAWGSASPRSSTGGGEDHDSMYHDAVDGGEDEEGDEREDEEDDDDSAFGYGYEEDLALAVNQLVMSGNSLHAMEKKISEPIVIANNGDAGDVGSNRTSSSPHSSICFGASPGTCSQDGEPVSALWPRQPHQFAFTQEEEGTTRGEDEVYSEIISSMCEDESLHDDDDEHGDDFDEMQKVFEMEDEDGELAGYRSDGRGYGRDGQVDEDGHYVRHSSNNALIDGEDDDQEDEDEMEEYDEREGAEYDVVHLRIVREKNRTGFEPSKDLLPRVGSVIAGRYKVELSIGEAVFSRTYKCIDLTTNKLVCLKVIKNNKEYFDQGVDEIRVLEYLNRHCDVDEKHLVRMLDYFYFREHLIIVTELLRDNLYEFSKLLLQRGVINYFNMPRLKKVAIEVLEALNMLHSIGLVHCDLKPENILISNFSECNVKVIDFGSACFVTDELTSYVQSRSYRAPEVILGLNYDSKIDLWSLGCVMAELFTGEVLFKNDSEQSLLARIIATIGPIPAEMFDESPDLLDQFRESPHFALDSAGNGVLSSALPQPPLNQVVQTADNSFLDFLRTLLQINPSRRASAADALTHPWLATGVFSSSPPLWRRRRRQWRQRCSRAIAVCIIIISATACLGTCRTDSELVHMVQRVMASPRQDTSFTSGSSTSGAEDDDASAVQFHTSNKWSSYYPGQQVVVVTKLGKPPLPPDGELRATPTRRFWIAGDRVAAEGRRVRWIDRKPAVVVAACAEMTSLLLRWLNDDLKLKHKVAVLERDLSNGFVFAEILERAGVEKRLDKYKDASDPDAKIHNLELLSSSVQALGLTLPLKTRRAIMMEDRTAVMEFLLQVKDAVQMIKKYKGGSPKRAVEVKSRVHDPPRPPDLSNVPSKDVEERFVKETALEFHPPKVEFYKDINMAVHLRKFPQHQWKRENRVQELEEADRAENEANSMARTKAVRTHLHDKGVFMKEWDREHLKKWQHTQVRLVLLAAERDDLRLELTMEERKRRYQERREQAVHEDAMEGVIGFERNMSRLGLGGANTNGAAAQPLRAISRTDASAIDHLHSLEKRVAELDFRPSNNVKMMKELRERRQAQLAAEKERRMRRRKGNTDQFVSVPFESTEGLLDEFMADEEKDETARDRSATKAQITLLTSKEFHDQYLASKVDALEANYTRLREIGQRKRDEDVETLLSIRQEAHRVKATKVWEVCQDTVVAIVRLALAVASVGSPSPEQLEELKRTHYSSTPVMHSSIQTLCKEEQDELWLLMRHFLGVSDLWQDLSLSRPPVPTLCADDVVAFRKALRRVTPAQLTTSPWGSLASYKLIVVHSLEDRKAMVKDMARDHALHFFSLDELMEEAVKNSYDPVKQADHAATLQPFERELGSFGPRLAQLKQKNTPIPDQLAVEMVVAALTVTKTRQLEERQTPREGDVAPALPLAESALGCLLYNYPRSFEEAKLLEKALLVDVEDEELRLSKSTALEMLTSRGETVGISFAASVDGFVALVASDPPPTERSSLIESTANEGTHSASELKRMAQHKLEQEMEETRRRELVKLLEQFWGTSSRVVKIDTLFMHEKVVMETSLLAIDWVTHEAQESRTGVLECAHGTFPPEIRELRNARLDNMALEVRMTWMQLSEELTIQPNLFEHLSTYLDRLEREREAAILEQFALMRKVLNDATTVSLTTQKQLHAIQWHSNVSTSDDEITRPKEIGAESGGARLRTLITMASIAVPLTHLVIVQRLLTQVEVSLGDVAEDMRTRANEFCGALDAAERPDMVAAVEALYRALPSMCQRLLTLIREKFEVLQVHLYEHVPFLRRQPNNSILIERAIAMDALAAIRTLGHGGAPQAATSREELQVLVDRVISEFDVQYTVDAEETEHARTFFEARMVAAEVSRWFQNVALLCRYADDVNARVRKCYRADIKRFRRFLWEDMKRKHAHIATLLDQLRADKALTTHLEWSAIHVFVQPLSKLGKSLPTEEQRHFLSLPQLRTFITECRDMEARVSDNGFCSFGEQEFVVLVLDTATRWHFPGGWRVADNVAALASRLATSHGLVSWRMLVLLMVSVQFVGFPTLEELEECREEIRGFGAGPDDWHHDEIPDTLTVTQFLKVPLWFERTIEDRSMVRDIKVLLSQLYALDSAPDSLFVAPMLLSWCMHPASSVDVRSDLEAFLPSFSRGTMRAFRLLSRWRAPPPADECLHLDLAMVLFAFADVKVNEEELLEHLDHRSTWHGREVLEFMAFCQTYTDVAARLLLENPFDTLVEA</sequence>
<feature type="region of interest" description="Disordered" evidence="6">
    <location>
        <begin position="334"/>
        <end position="384"/>
    </location>
</feature>
<dbReference type="Proteomes" id="UP001146120">
    <property type="component" value="Unassembled WGS sequence"/>
</dbReference>
<dbReference type="GO" id="GO:0005737">
    <property type="term" value="C:cytoplasm"/>
    <property type="evidence" value="ECO:0007669"/>
    <property type="project" value="UniProtKB-ARBA"/>
</dbReference>
<evidence type="ECO:0000259" key="7">
    <source>
        <dbReference type="PROSITE" id="PS50011"/>
    </source>
</evidence>
<feature type="domain" description="Calponin-homology (CH)" evidence="8">
    <location>
        <begin position="878"/>
        <end position="982"/>
    </location>
</feature>
<keyword evidence="3" id="KW-0547">Nucleotide-binding</keyword>
<keyword evidence="5" id="KW-0067">ATP-binding</keyword>
<dbReference type="Gene3D" id="3.40.50.300">
    <property type="entry name" value="P-loop containing nucleotide triphosphate hydrolases"/>
    <property type="match status" value="1"/>
</dbReference>
<evidence type="ECO:0000256" key="1">
    <source>
        <dbReference type="ARBA" id="ARBA00022527"/>
    </source>
</evidence>
<evidence type="ECO:0000256" key="4">
    <source>
        <dbReference type="ARBA" id="ARBA00022777"/>
    </source>
</evidence>
<reference evidence="9" key="2">
    <citation type="journal article" date="2023" name="Microbiol Resour">
        <title>Decontamination and Annotation of the Draft Genome Sequence of the Oomycete Lagenidium giganteum ARSEF 373.</title>
        <authorList>
            <person name="Morgan W.R."/>
            <person name="Tartar A."/>
        </authorList>
    </citation>
    <scope>NUCLEOTIDE SEQUENCE</scope>
    <source>
        <strain evidence="9">ARSEF 373</strain>
    </source>
</reference>
<feature type="compositionally biased region" description="Acidic residues" evidence="6">
    <location>
        <begin position="366"/>
        <end position="383"/>
    </location>
</feature>
<evidence type="ECO:0000259" key="8">
    <source>
        <dbReference type="PROSITE" id="PS50021"/>
    </source>
</evidence>
<dbReference type="InterPro" id="IPR010441">
    <property type="entry name" value="CH_2"/>
</dbReference>
<comment type="caution">
    <text evidence="9">The sequence shown here is derived from an EMBL/GenBank/DDBJ whole genome shotgun (WGS) entry which is preliminary data.</text>
</comment>
<dbReference type="Pfam" id="PF00069">
    <property type="entry name" value="Pkinase"/>
    <property type="match status" value="1"/>
</dbReference>
<feature type="compositionally biased region" description="Basic and acidic residues" evidence="6">
    <location>
        <begin position="1"/>
        <end position="11"/>
    </location>
</feature>
<proteinExistence type="predicted"/>
<keyword evidence="2" id="KW-0808">Transferase</keyword>
<dbReference type="PANTHER" id="PTHR24058">
    <property type="entry name" value="DUAL SPECIFICITY PROTEIN KINASE"/>
    <property type="match status" value="1"/>
</dbReference>
<keyword evidence="1" id="KW-0723">Serine/threonine-protein kinase</keyword>
<protein>
    <submittedName>
        <fullName evidence="9">Uncharacterized protein</fullName>
    </submittedName>
</protein>